<organism evidence="5 6">
    <name type="scientific">Streptomyces hainanensis</name>
    <dbReference type="NCBI Taxonomy" id="402648"/>
    <lineage>
        <taxon>Bacteria</taxon>
        <taxon>Bacillati</taxon>
        <taxon>Actinomycetota</taxon>
        <taxon>Actinomycetes</taxon>
        <taxon>Kitasatosporales</taxon>
        <taxon>Streptomycetaceae</taxon>
        <taxon>Streptomyces</taxon>
    </lineage>
</organism>
<dbReference type="PRINTS" id="PR00036">
    <property type="entry name" value="HTHLACI"/>
</dbReference>
<dbReference type="InterPro" id="IPR000843">
    <property type="entry name" value="HTH_LacI"/>
</dbReference>
<dbReference type="PROSITE" id="PS00356">
    <property type="entry name" value="HTH_LACI_1"/>
    <property type="match status" value="1"/>
</dbReference>
<dbReference type="Pfam" id="PF13377">
    <property type="entry name" value="Peripla_BP_3"/>
    <property type="match status" value="1"/>
</dbReference>
<keyword evidence="6" id="KW-1185">Reference proteome</keyword>
<dbReference type="InterPro" id="IPR010982">
    <property type="entry name" value="Lambda_DNA-bd_dom_sf"/>
</dbReference>
<dbReference type="Proteomes" id="UP000295345">
    <property type="component" value="Unassembled WGS sequence"/>
</dbReference>
<dbReference type="Gene3D" id="1.10.260.40">
    <property type="entry name" value="lambda repressor-like DNA-binding domains"/>
    <property type="match status" value="1"/>
</dbReference>
<evidence type="ECO:0000259" key="4">
    <source>
        <dbReference type="PROSITE" id="PS50932"/>
    </source>
</evidence>
<protein>
    <submittedName>
        <fullName evidence="5">LacI family transcriptional regulator</fullName>
    </submittedName>
</protein>
<dbReference type="InterPro" id="IPR046335">
    <property type="entry name" value="LacI/GalR-like_sensor"/>
</dbReference>
<dbReference type="PANTHER" id="PTHR30146:SF153">
    <property type="entry name" value="LACTOSE OPERON REPRESSOR"/>
    <property type="match status" value="1"/>
</dbReference>
<keyword evidence="1" id="KW-0805">Transcription regulation</keyword>
<dbReference type="AlphaFoldDB" id="A0A4R4TTH4"/>
<dbReference type="RefSeq" id="WP_132815607.1">
    <property type="nucleotide sequence ID" value="NZ_SMKI01000006.1"/>
</dbReference>
<dbReference type="GO" id="GO:0000976">
    <property type="term" value="F:transcription cis-regulatory region binding"/>
    <property type="evidence" value="ECO:0007669"/>
    <property type="project" value="TreeGrafter"/>
</dbReference>
<dbReference type="CDD" id="cd01392">
    <property type="entry name" value="HTH_LacI"/>
    <property type="match status" value="1"/>
</dbReference>
<dbReference type="SMART" id="SM00354">
    <property type="entry name" value="HTH_LACI"/>
    <property type="match status" value="1"/>
</dbReference>
<dbReference type="PANTHER" id="PTHR30146">
    <property type="entry name" value="LACI-RELATED TRANSCRIPTIONAL REPRESSOR"/>
    <property type="match status" value="1"/>
</dbReference>
<evidence type="ECO:0000256" key="3">
    <source>
        <dbReference type="ARBA" id="ARBA00023163"/>
    </source>
</evidence>
<proteinExistence type="predicted"/>
<evidence type="ECO:0000256" key="2">
    <source>
        <dbReference type="ARBA" id="ARBA00023125"/>
    </source>
</evidence>
<dbReference type="OrthoDB" id="3226810at2"/>
<dbReference type="Gene3D" id="3.40.50.2300">
    <property type="match status" value="2"/>
</dbReference>
<reference evidence="5 6" key="1">
    <citation type="submission" date="2019-03" db="EMBL/GenBank/DDBJ databases">
        <title>Draft genome sequences of novel Actinobacteria.</title>
        <authorList>
            <person name="Sahin N."/>
            <person name="Ay H."/>
            <person name="Saygin H."/>
        </authorList>
    </citation>
    <scope>NUCLEOTIDE SEQUENCE [LARGE SCALE GENOMIC DNA]</scope>
    <source>
        <strain evidence="5 6">DSM 41900</strain>
    </source>
</reference>
<dbReference type="Pfam" id="PF00356">
    <property type="entry name" value="LacI"/>
    <property type="match status" value="1"/>
</dbReference>
<name>A0A4R4TTH4_9ACTN</name>
<comment type="caution">
    <text evidence="5">The sequence shown here is derived from an EMBL/GenBank/DDBJ whole genome shotgun (WGS) entry which is preliminary data.</text>
</comment>
<dbReference type="GO" id="GO:0003700">
    <property type="term" value="F:DNA-binding transcription factor activity"/>
    <property type="evidence" value="ECO:0007669"/>
    <property type="project" value="TreeGrafter"/>
</dbReference>
<keyword evidence="2" id="KW-0238">DNA-binding</keyword>
<accession>A0A4R4TTH4</accession>
<dbReference type="PROSITE" id="PS50932">
    <property type="entry name" value="HTH_LACI_2"/>
    <property type="match status" value="1"/>
</dbReference>
<dbReference type="CDD" id="cd06267">
    <property type="entry name" value="PBP1_LacI_sugar_binding-like"/>
    <property type="match status" value="1"/>
</dbReference>
<gene>
    <name evidence="5" type="ORF">E1283_01210</name>
</gene>
<dbReference type="SUPFAM" id="SSF53822">
    <property type="entry name" value="Periplasmic binding protein-like I"/>
    <property type="match status" value="1"/>
</dbReference>
<evidence type="ECO:0000256" key="1">
    <source>
        <dbReference type="ARBA" id="ARBA00023015"/>
    </source>
</evidence>
<evidence type="ECO:0000313" key="6">
    <source>
        <dbReference type="Proteomes" id="UP000295345"/>
    </source>
</evidence>
<dbReference type="SUPFAM" id="SSF47413">
    <property type="entry name" value="lambda repressor-like DNA-binding domains"/>
    <property type="match status" value="1"/>
</dbReference>
<feature type="domain" description="HTH lacI-type" evidence="4">
    <location>
        <begin position="15"/>
        <end position="69"/>
    </location>
</feature>
<keyword evidence="3" id="KW-0804">Transcription</keyword>
<dbReference type="InterPro" id="IPR028082">
    <property type="entry name" value="Peripla_BP_I"/>
</dbReference>
<sequence>MPRRGTPRDGRPRPPTIRDVAARAGVSVATVSRILSGTYPNAPATRGKVMRAVRELDYVANPHARGLAGTRPGSVAVVVNSVTSPHYAHVAQGVQEETARAGRLCIVGTTGGDAERELEMVHLMREEHVEAVILVGNVVADEAYRARMTDYARALALVGSRLVLCGRPPMGPGIPAVVVEYDNTAGAHAATSHLLSAGHRRVLFLGRRPGYTTQESRLAGYRAALAAHRVPHDPGLEVDGTMERHEGHRMMRERLDAGPRDFTAVLAVNDQIAAGARVALRERGLRVPEDVSMVGFDDLPPAADIDLTTVHVPHRELGHTAVRLALDDEAPDATRHVVLGTHIVVRDSVRHVAPGRSGGGEGPMVT</sequence>
<dbReference type="EMBL" id="SMKI01000006">
    <property type="protein sequence ID" value="TDC80116.1"/>
    <property type="molecule type" value="Genomic_DNA"/>
</dbReference>
<evidence type="ECO:0000313" key="5">
    <source>
        <dbReference type="EMBL" id="TDC80116.1"/>
    </source>
</evidence>